<proteinExistence type="predicted"/>
<evidence type="ECO:0000313" key="4">
    <source>
        <dbReference type="Proteomes" id="UP001172673"/>
    </source>
</evidence>
<feature type="region of interest" description="Disordered" evidence="1">
    <location>
        <begin position="426"/>
        <end position="468"/>
    </location>
</feature>
<evidence type="ECO:0000256" key="1">
    <source>
        <dbReference type="SAM" id="MobiDB-lite"/>
    </source>
</evidence>
<name>A0AA39CI84_9EURO</name>
<evidence type="ECO:0000259" key="2">
    <source>
        <dbReference type="PROSITE" id="PS50181"/>
    </source>
</evidence>
<evidence type="ECO:0000313" key="3">
    <source>
        <dbReference type="EMBL" id="KAJ9609193.1"/>
    </source>
</evidence>
<dbReference type="Proteomes" id="UP001172673">
    <property type="component" value="Unassembled WGS sequence"/>
</dbReference>
<reference evidence="3" key="1">
    <citation type="submission" date="2022-10" db="EMBL/GenBank/DDBJ databases">
        <title>Culturing micro-colonial fungi from biological soil crusts in the Mojave desert and describing Neophaeococcomyces mojavensis, and introducing the new genera and species Taxawa tesnikishii.</title>
        <authorList>
            <person name="Kurbessoian T."/>
            <person name="Stajich J.E."/>
        </authorList>
    </citation>
    <scope>NUCLEOTIDE SEQUENCE</scope>
    <source>
        <strain evidence="3">TK_41</strain>
    </source>
</reference>
<gene>
    <name evidence="3" type="ORF">H2200_006965</name>
</gene>
<organism evidence="3 4">
    <name type="scientific">Cladophialophora chaetospira</name>
    <dbReference type="NCBI Taxonomy" id="386627"/>
    <lineage>
        <taxon>Eukaryota</taxon>
        <taxon>Fungi</taxon>
        <taxon>Dikarya</taxon>
        <taxon>Ascomycota</taxon>
        <taxon>Pezizomycotina</taxon>
        <taxon>Eurotiomycetes</taxon>
        <taxon>Chaetothyriomycetidae</taxon>
        <taxon>Chaetothyriales</taxon>
        <taxon>Herpotrichiellaceae</taxon>
        <taxon>Cladophialophora</taxon>
    </lineage>
</organism>
<dbReference type="EMBL" id="JAPDRK010000009">
    <property type="protein sequence ID" value="KAJ9609193.1"/>
    <property type="molecule type" value="Genomic_DNA"/>
</dbReference>
<feature type="compositionally biased region" description="Acidic residues" evidence="1">
    <location>
        <begin position="455"/>
        <end position="468"/>
    </location>
</feature>
<dbReference type="PROSITE" id="PS50181">
    <property type="entry name" value="FBOX"/>
    <property type="match status" value="1"/>
</dbReference>
<protein>
    <recommendedName>
        <fullName evidence="2">F-box domain-containing protein</fullName>
    </recommendedName>
</protein>
<accession>A0AA39CI84</accession>
<keyword evidence="4" id="KW-1185">Reference proteome</keyword>
<feature type="domain" description="F-box" evidence="2">
    <location>
        <begin position="1"/>
        <end position="57"/>
    </location>
</feature>
<comment type="caution">
    <text evidence="3">The sequence shown here is derived from an EMBL/GenBank/DDBJ whole genome shotgun (WGS) entry which is preliminary data.</text>
</comment>
<dbReference type="InterPro" id="IPR001810">
    <property type="entry name" value="F-box_dom"/>
</dbReference>
<dbReference type="AlphaFoldDB" id="A0AA39CI84"/>
<sequence length="468" mass="53711">MSMDKLPDEVLVKICALLDFQSNANLRLGGKRYAEVGAEALVKRIRFHCTDESLQRLHTLAQHNVLCKYVDTVVFEGNLLAAVPCIHTYQGHYMLDHHQHERPQPSPKNATAREKRLYDRNMAKFTRDIQKKYDRYLDLFTKQQKILSSSAYNDMIDPSMLRFPRLTKIALSTVGRCKHVLSGRFLESFTADCAMPIEQDTKPTKEQLKHLMFPNSQPLIGLRTLEVHVMSPKFFFGFVPTDMLCLAFASLRNIDLNFRVEKDDRGSLETSADRCYADFSKGILRDALSAANDLEQLTINFDDFGYYGPVTTLDKIVGTKAWPKLVSLNIDYMTTTEEYLMGLLKRHPSLKDLRLGFMTLVQGHWPSTTRRMRKELSLEQFVATGILEDNDQMFPMNLLDGDAYAQDFSHISLGESLGLWVTDEADVPDEDDYHPLKDEEFTDEEELRDQYGPFADEDDFSDMDCDSD</sequence>